<sequence length="175" mass="19083">MRLLLDAMCGGLRSYLRMCGHDTVFVLDRGGEAEHGGASGRTGGDATREAEGSAFALGLAVGEDRTLVTRNVQLAERVDDAILLRERDPVEQLRELHGAGVDLTLDERPAFCGVCNGPLDRVGPDEPTADYAPDAHDEAVWRCRDCGQQFWMGSHWERVAETLRAVRASSNTSEE</sequence>
<dbReference type="InterPro" id="IPR002782">
    <property type="entry name" value="Mut7-C_RNAse_dom"/>
</dbReference>
<dbReference type="EMBL" id="JBHUDC010000001">
    <property type="protein sequence ID" value="MFD1511882.1"/>
    <property type="molecule type" value="Genomic_DNA"/>
</dbReference>
<evidence type="ECO:0000313" key="2">
    <source>
        <dbReference type="EMBL" id="MFD1511882.1"/>
    </source>
</evidence>
<keyword evidence="3" id="KW-1185">Reference proteome</keyword>
<dbReference type="AlphaFoldDB" id="A0ABD6AQ92"/>
<dbReference type="Proteomes" id="UP001597187">
    <property type="component" value="Unassembled WGS sequence"/>
</dbReference>
<dbReference type="Pfam" id="PF01927">
    <property type="entry name" value="Mut7-C"/>
    <property type="match status" value="1"/>
</dbReference>
<dbReference type="PANTHER" id="PTHR39081">
    <property type="entry name" value="MUT7-C DOMAIN-CONTAINING PROTEIN"/>
    <property type="match status" value="1"/>
</dbReference>
<comment type="caution">
    <text evidence="2">The sequence shown here is derived from an EMBL/GenBank/DDBJ whole genome shotgun (WGS) entry which is preliminary data.</text>
</comment>
<organism evidence="2 3">
    <name type="scientific">Halomarina rubra</name>
    <dbReference type="NCBI Taxonomy" id="2071873"/>
    <lineage>
        <taxon>Archaea</taxon>
        <taxon>Methanobacteriati</taxon>
        <taxon>Methanobacteriota</taxon>
        <taxon>Stenosarchaea group</taxon>
        <taxon>Halobacteria</taxon>
        <taxon>Halobacteriales</taxon>
        <taxon>Natronomonadaceae</taxon>
        <taxon>Halomarina</taxon>
    </lineage>
</organism>
<protein>
    <submittedName>
        <fullName evidence="2">Mut7-C RNAse domain-containing protein</fullName>
    </submittedName>
</protein>
<dbReference type="PANTHER" id="PTHR39081:SF1">
    <property type="entry name" value="MUT7-C RNASE DOMAIN-CONTAINING PROTEIN"/>
    <property type="match status" value="1"/>
</dbReference>
<evidence type="ECO:0000313" key="3">
    <source>
        <dbReference type="Proteomes" id="UP001597187"/>
    </source>
</evidence>
<evidence type="ECO:0000259" key="1">
    <source>
        <dbReference type="Pfam" id="PF01927"/>
    </source>
</evidence>
<feature type="domain" description="Mut7-C RNAse" evidence="1">
    <location>
        <begin position="1"/>
        <end position="162"/>
    </location>
</feature>
<proteinExistence type="predicted"/>
<dbReference type="RefSeq" id="WP_369694192.1">
    <property type="nucleotide sequence ID" value="NZ_JALXFV010000001.1"/>
</dbReference>
<reference evidence="2 3" key="1">
    <citation type="journal article" date="2019" name="Int. J. Syst. Evol. Microbiol.">
        <title>The Global Catalogue of Microorganisms (GCM) 10K type strain sequencing project: providing services to taxonomists for standard genome sequencing and annotation.</title>
        <authorList>
            <consortium name="The Broad Institute Genomics Platform"/>
            <consortium name="The Broad Institute Genome Sequencing Center for Infectious Disease"/>
            <person name="Wu L."/>
            <person name="Ma J."/>
        </authorList>
    </citation>
    <scope>NUCLEOTIDE SEQUENCE [LARGE SCALE GENOMIC DNA]</scope>
    <source>
        <strain evidence="2 3">CGMCC 1.12563</strain>
    </source>
</reference>
<gene>
    <name evidence="2" type="ORF">ACFSBT_01145</name>
</gene>
<accession>A0ABD6AQ92</accession>
<name>A0ABD6AQ92_9EURY</name>